<accession>A0A3P6GAC4</accession>
<gene>
    <name evidence="1" type="ORF">BOLC6T37703H</name>
</gene>
<dbReference type="EMBL" id="LR031880">
    <property type="protein sequence ID" value="VDD62250.1"/>
    <property type="molecule type" value="Genomic_DNA"/>
</dbReference>
<name>A0A3P6GAC4_BRAOL</name>
<protein>
    <submittedName>
        <fullName evidence="1">Uncharacterized protein</fullName>
    </submittedName>
</protein>
<evidence type="ECO:0000313" key="1">
    <source>
        <dbReference type="EMBL" id="VDD62250.1"/>
    </source>
</evidence>
<organism evidence="1">
    <name type="scientific">Brassica oleracea</name>
    <name type="common">Wild cabbage</name>
    <dbReference type="NCBI Taxonomy" id="3712"/>
    <lineage>
        <taxon>Eukaryota</taxon>
        <taxon>Viridiplantae</taxon>
        <taxon>Streptophyta</taxon>
        <taxon>Embryophyta</taxon>
        <taxon>Tracheophyta</taxon>
        <taxon>Spermatophyta</taxon>
        <taxon>Magnoliopsida</taxon>
        <taxon>eudicotyledons</taxon>
        <taxon>Gunneridae</taxon>
        <taxon>Pentapetalae</taxon>
        <taxon>rosids</taxon>
        <taxon>malvids</taxon>
        <taxon>Brassicales</taxon>
        <taxon>Brassicaceae</taxon>
        <taxon>Brassiceae</taxon>
        <taxon>Brassica</taxon>
    </lineage>
</organism>
<dbReference type="AlphaFoldDB" id="A0A3P6GAC4"/>
<proteinExistence type="predicted"/>
<sequence length="91" mass="10864">MQICVFICLGRYLTSSGMVKRLASKDCFSINVKRSLREEREEREKRRRPVELVELVKKDKLSRKEKRRDSMFGGECYVILDLLVSYTRKRC</sequence>
<reference evidence="1" key="1">
    <citation type="submission" date="2018-11" db="EMBL/GenBank/DDBJ databases">
        <authorList>
            <consortium name="Genoscope - CEA"/>
            <person name="William W."/>
        </authorList>
    </citation>
    <scope>NUCLEOTIDE SEQUENCE</scope>
</reference>